<comment type="caution">
    <text evidence="1">The sequence shown here is derived from an EMBL/GenBank/DDBJ whole genome shotgun (WGS) entry which is preliminary data.</text>
</comment>
<reference evidence="1 2" key="1">
    <citation type="journal article" date="2023" name="Nucleic Acids Res.">
        <title>The hologenome of Daphnia magna reveals possible DNA methylation and microbiome-mediated evolution of the host genome.</title>
        <authorList>
            <person name="Chaturvedi A."/>
            <person name="Li X."/>
            <person name="Dhandapani V."/>
            <person name="Marshall H."/>
            <person name="Kissane S."/>
            <person name="Cuenca-Cambronero M."/>
            <person name="Asole G."/>
            <person name="Calvet F."/>
            <person name="Ruiz-Romero M."/>
            <person name="Marangio P."/>
            <person name="Guigo R."/>
            <person name="Rago D."/>
            <person name="Mirbahai L."/>
            <person name="Eastwood N."/>
            <person name="Colbourne J.K."/>
            <person name="Zhou J."/>
            <person name="Mallon E."/>
            <person name="Orsini L."/>
        </authorList>
    </citation>
    <scope>NUCLEOTIDE SEQUENCE [LARGE SCALE GENOMIC DNA]</scope>
    <source>
        <strain evidence="1">LRV0_1</strain>
    </source>
</reference>
<dbReference type="Proteomes" id="UP001234178">
    <property type="component" value="Unassembled WGS sequence"/>
</dbReference>
<name>A0ABR0AFE3_9CRUS</name>
<accession>A0ABR0AFE3</accession>
<keyword evidence="2" id="KW-1185">Reference proteome</keyword>
<dbReference type="EMBL" id="JAOYFB010000037">
    <property type="protein sequence ID" value="KAK4023842.1"/>
    <property type="molecule type" value="Genomic_DNA"/>
</dbReference>
<protein>
    <submittedName>
        <fullName evidence="1">Uncharacterized protein</fullName>
    </submittedName>
</protein>
<evidence type="ECO:0000313" key="1">
    <source>
        <dbReference type="EMBL" id="KAK4023842.1"/>
    </source>
</evidence>
<sequence>MKFANSNDRFETGSLKGCFFTAWSIRNLLNASRCHQFIDLPDTARIIAYCNSSDQQGGLGNLGHFNAPFQPYFCRCRGND</sequence>
<organism evidence="1 2">
    <name type="scientific">Daphnia magna</name>
    <dbReference type="NCBI Taxonomy" id="35525"/>
    <lineage>
        <taxon>Eukaryota</taxon>
        <taxon>Metazoa</taxon>
        <taxon>Ecdysozoa</taxon>
        <taxon>Arthropoda</taxon>
        <taxon>Crustacea</taxon>
        <taxon>Branchiopoda</taxon>
        <taxon>Diplostraca</taxon>
        <taxon>Cladocera</taxon>
        <taxon>Anomopoda</taxon>
        <taxon>Daphniidae</taxon>
        <taxon>Daphnia</taxon>
    </lineage>
</organism>
<gene>
    <name evidence="1" type="ORF">OUZ56_009237</name>
</gene>
<evidence type="ECO:0000313" key="2">
    <source>
        <dbReference type="Proteomes" id="UP001234178"/>
    </source>
</evidence>
<proteinExistence type="predicted"/>